<dbReference type="SUPFAM" id="SSF52374">
    <property type="entry name" value="Nucleotidylyl transferase"/>
    <property type="match status" value="1"/>
</dbReference>
<dbReference type="RefSeq" id="XP_004340947.1">
    <property type="nucleotide sequence ID" value="XM_004340899.1"/>
</dbReference>
<dbReference type="Proteomes" id="UP000011083">
    <property type="component" value="Unassembled WGS sequence"/>
</dbReference>
<dbReference type="InterPro" id="IPR004493">
    <property type="entry name" value="Leu-tRNA-synth_Ia_arc/euk"/>
</dbReference>
<organism evidence="2 3">
    <name type="scientific">Acanthamoeba castellanii (strain ATCC 30010 / Neff)</name>
    <dbReference type="NCBI Taxonomy" id="1257118"/>
    <lineage>
        <taxon>Eukaryota</taxon>
        <taxon>Amoebozoa</taxon>
        <taxon>Discosea</taxon>
        <taxon>Longamoebia</taxon>
        <taxon>Centramoebida</taxon>
        <taxon>Acanthamoebidae</taxon>
        <taxon>Acanthamoeba</taxon>
    </lineage>
</organism>
<dbReference type="Gene3D" id="3.40.50.620">
    <property type="entry name" value="HUPs"/>
    <property type="match status" value="1"/>
</dbReference>
<dbReference type="PANTHER" id="PTHR45794">
    <property type="entry name" value="LEUCYL-TRNA SYNTHETASE"/>
    <property type="match status" value="1"/>
</dbReference>
<gene>
    <name evidence="2" type="ORF">ACA1_037220</name>
</gene>
<evidence type="ECO:0000256" key="1">
    <source>
        <dbReference type="ARBA" id="ARBA00005594"/>
    </source>
</evidence>
<comment type="similarity">
    <text evidence="1">Belongs to the class-I aminoacyl-tRNA synthetase family.</text>
</comment>
<keyword evidence="3" id="KW-1185">Reference proteome</keyword>
<dbReference type="GO" id="GO:0005524">
    <property type="term" value="F:ATP binding"/>
    <property type="evidence" value="ECO:0007669"/>
    <property type="project" value="InterPro"/>
</dbReference>
<dbReference type="AlphaFoldDB" id="L8H2A2"/>
<dbReference type="EMBL" id="KB007940">
    <property type="protein sequence ID" value="ELR18888.1"/>
    <property type="molecule type" value="Genomic_DNA"/>
</dbReference>
<dbReference type="GeneID" id="14919657"/>
<reference evidence="2 3" key="1">
    <citation type="journal article" date="2013" name="Genome Biol.">
        <title>Genome of Acanthamoeba castellanii highlights extensive lateral gene transfer and early evolution of tyrosine kinase signaling.</title>
        <authorList>
            <person name="Clarke M."/>
            <person name="Lohan A.J."/>
            <person name="Liu B."/>
            <person name="Lagkouvardos I."/>
            <person name="Roy S."/>
            <person name="Zafar N."/>
            <person name="Bertelli C."/>
            <person name="Schilde C."/>
            <person name="Kianianmomeni A."/>
            <person name="Burglin T.R."/>
            <person name="Frech C."/>
            <person name="Turcotte B."/>
            <person name="Kopec K.O."/>
            <person name="Synnott J.M."/>
            <person name="Choo C."/>
            <person name="Paponov I."/>
            <person name="Finkler A."/>
            <person name="Soon Heng Tan C."/>
            <person name="Hutchins A.P."/>
            <person name="Weinmeier T."/>
            <person name="Rattei T."/>
            <person name="Chu J.S."/>
            <person name="Gimenez G."/>
            <person name="Irimia M."/>
            <person name="Rigden D.J."/>
            <person name="Fitzpatrick D.A."/>
            <person name="Lorenzo-Morales J."/>
            <person name="Bateman A."/>
            <person name="Chiu C.H."/>
            <person name="Tang P."/>
            <person name="Hegemann P."/>
            <person name="Fromm H."/>
            <person name="Raoult D."/>
            <person name="Greub G."/>
            <person name="Miranda-Saavedra D."/>
            <person name="Chen N."/>
            <person name="Nash P."/>
            <person name="Ginger M.L."/>
            <person name="Horn M."/>
            <person name="Schaap P."/>
            <person name="Caler L."/>
            <person name="Loftus B."/>
        </authorList>
    </citation>
    <scope>NUCLEOTIDE SEQUENCE [LARGE SCALE GENOMIC DNA]</scope>
    <source>
        <strain evidence="2 3">Neff</strain>
    </source>
</reference>
<name>L8H2A2_ACACF</name>
<dbReference type="GO" id="GO:0006429">
    <property type="term" value="P:leucyl-tRNA aminoacylation"/>
    <property type="evidence" value="ECO:0007669"/>
    <property type="project" value="InterPro"/>
</dbReference>
<dbReference type="GO" id="GO:0004823">
    <property type="term" value="F:leucine-tRNA ligase activity"/>
    <property type="evidence" value="ECO:0007669"/>
    <property type="project" value="InterPro"/>
</dbReference>
<evidence type="ECO:0000313" key="3">
    <source>
        <dbReference type="Proteomes" id="UP000011083"/>
    </source>
</evidence>
<protein>
    <submittedName>
        <fullName evidence="2">Uncharacterized protein</fullName>
    </submittedName>
</protein>
<proteinExistence type="inferred from homology"/>
<sequence length="272" mass="30266">MVQRGSGRMNGREFMESVSQLYDHYCTQIKNDAESLQCGVDWTRAFKTHEDPLYRSFVHWQGKIASCTRPVIYDVEKAAPCPPHERLNEEQPVTSEYLAEMRGCDMAGLQVRCAIAGQLKSTVSVEVQLPSDPKANSDYFYISAEGADTEHAESIVDLVCAGKERVLASPHAFSYFTCDAQVLSLAGDDCIVALMDSYYFPLAGDGRASQEWKADALHVIEQLRNKECINNAWQCRLATALNAQNRWFITGYAGTGVTLPWAPEYAAPHPPT</sequence>
<dbReference type="VEuPathDB" id="AmoebaDB:ACA1_037220"/>
<evidence type="ECO:0000313" key="2">
    <source>
        <dbReference type="EMBL" id="ELR18888.1"/>
    </source>
</evidence>
<dbReference type="PANTHER" id="PTHR45794:SF1">
    <property type="entry name" value="LEUCINE--TRNA LIGASE, CYTOPLASMIC"/>
    <property type="match status" value="1"/>
</dbReference>
<dbReference type="KEGG" id="acan:ACA1_037220"/>
<accession>L8H2A2</accession>
<dbReference type="InterPro" id="IPR014729">
    <property type="entry name" value="Rossmann-like_a/b/a_fold"/>
</dbReference>